<evidence type="ECO:0000313" key="7">
    <source>
        <dbReference type="Proteomes" id="UP000321570"/>
    </source>
</evidence>
<protein>
    <recommendedName>
        <fullName evidence="8">EGF-like domain-containing protein</fullName>
    </recommendedName>
</protein>
<evidence type="ECO:0000313" key="6">
    <source>
        <dbReference type="EMBL" id="VUZ53402.1"/>
    </source>
</evidence>
<keyword evidence="7" id="KW-1185">Reference proteome</keyword>
<evidence type="ECO:0000256" key="3">
    <source>
        <dbReference type="SAM" id="Phobius"/>
    </source>
</evidence>
<dbReference type="Proteomes" id="UP000321570">
    <property type="component" value="Unassembled WGS sequence"/>
</dbReference>
<proteinExistence type="predicted"/>
<feature type="transmembrane region" description="Helical" evidence="3">
    <location>
        <begin position="275"/>
        <end position="296"/>
    </location>
</feature>
<dbReference type="InterPro" id="IPR001791">
    <property type="entry name" value="Laminin_G"/>
</dbReference>
<evidence type="ECO:0000259" key="5">
    <source>
        <dbReference type="PROSITE" id="PS50026"/>
    </source>
</evidence>
<dbReference type="PROSITE" id="PS50026">
    <property type="entry name" value="EGF_3"/>
    <property type="match status" value="1"/>
</dbReference>
<accession>A0A564Z1Q2</accession>
<evidence type="ECO:0000259" key="4">
    <source>
        <dbReference type="PROSITE" id="PS50025"/>
    </source>
</evidence>
<dbReference type="InterPro" id="IPR000742">
    <property type="entry name" value="EGF"/>
</dbReference>
<keyword evidence="2" id="KW-0245">EGF-like domain</keyword>
<keyword evidence="3" id="KW-0472">Membrane</keyword>
<evidence type="ECO:0000256" key="2">
    <source>
        <dbReference type="PROSITE-ProRule" id="PRU00076"/>
    </source>
</evidence>
<dbReference type="InterPro" id="IPR050372">
    <property type="entry name" value="Neurexin-related_CASP"/>
</dbReference>
<sequence>TYGLRVGCQPRCANNPCLNRGVCVEFYSHYYCECGLTRYRGFICGREVGGTFNNGPMVKIDLSRMGDNLGTLEEYITVGFKSKSKSGILMQMLGEGKKNYIIVRINNNGGITIEFDVGFGRFEVTTDYIVDLSSGQHHTVKAWRTHIGQVWHLQVDDYPEITKDFRSILSETADTRLDKPRFLYLGRNDSMQQGEGFDGCMYGAQWNNLFPLRMVFEDPPNPDVYIEPEGAVTENKCGFEEILPMPEPIEIRPPIPFPTNLTLIGTEEDLTQQRMVFGIVGSLLVLVILALFIICCRKFTFKKGYYRTKEAKLAADNINTVD</sequence>
<evidence type="ECO:0008006" key="8">
    <source>
        <dbReference type="Google" id="ProtNLM"/>
    </source>
</evidence>
<dbReference type="Pfam" id="PF02210">
    <property type="entry name" value="Laminin_G_2"/>
    <property type="match status" value="1"/>
</dbReference>
<reference evidence="6 7" key="1">
    <citation type="submission" date="2019-07" db="EMBL/GenBank/DDBJ databases">
        <authorList>
            <person name="Jastrzebski P J."/>
            <person name="Paukszto L."/>
            <person name="Jastrzebski P J."/>
        </authorList>
    </citation>
    <scope>NUCLEOTIDE SEQUENCE [LARGE SCALE GENOMIC DNA]</scope>
    <source>
        <strain evidence="6 7">WMS-il1</strain>
    </source>
</reference>
<evidence type="ECO:0000256" key="1">
    <source>
        <dbReference type="ARBA" id="ARBA00023157"/>
    </source>
</evidence>
<keyword evidence="1" id="KW-1015">Disulfide bond</keyword>
<dbReference type="Gene3D" id="2.60.120.200">
    <property type="match status" value="1"/>
</dbReference>
<dbReference type="SUPFAM" id="SSF49899">
    <property type="entry name" value="Concanavalin A-like lectins/glucanases"/>
    <property type="match status" value="1"/>
</dbReference>
<feature type="non-terminal residue" evidence="6">
    <location>
        <position position="1"/>
    </location>
</feature>
<dbReference type="AlphaFoldDB" id="A0A564Z1Q2"/>
<name>A0A564Z1Q2_HYMDI</name>
<dbReference type="CDD" id="cd00110">
    <property type="entry name" value="LamG"/>
    <property type="match status" value="1"/>
</dbReference>
<dbReference type="Gene3D" id="2.10.25.10">
    <property type="entry name" value="Laminin"/>
    <property type="match status" value="1"/>
</dbReference>
<keyword evidence="3" id="KW-0812">Transmembrane</keyword>
<dbReference type="PANTHER" id="PTHR15036:SF49">
    <property type="entry name" value="AXOTACTIN"/>
    <property type="match status" value="1"/>
</dbReference>
<dbReference type="SMART" id="SM00282">
    <property type="entry name" value="LamG"/>
    <property type="match status" value="1"/>
</dbReference>
<dbReference type="PANTHER" id="PTHR15036">
    <property type="entry name" value="PIKACHURIN-LIKE PROTEIN"/>
    <property type="match status" value="1"/>
</dbReference>
<dbReference type="PROSITE" id="PS50025">
    <property type="entry name" value="LAM_G_DOMAIN"/>
    <property type="match status" value="1"/>
</dbReference>
<gene>
    <name evidence="6" type="ORF">WMSIL1_LOCUS11575</name>
</gene>
<feature type="domain" description="Laminin G" evidence="4">
    <location>
        <begin position="49"/>
        <end position="237"/>
    </location>
</feature>
<feature type="non-terminal residue" evidence="6">
    <location>
        <position position="322"/>
    </location>
</feature>
<organism evidence="6 7">
    <name type="scientific">Hymenolepis diminuta</name>
    <name type="common">Rat tapeworm</name>
    <dbReference type="NCBI Taxonomy" id="6216"/>
    <lineage>
        <taxon>Eukaryota</taxon>
        <taxon>Metazoa</taxon>
        <taxon>Spiralia</taxon>
        <taxon>Lophotrochozoa</taxon>
        <taxon>Platyhelminthes</taxon>
        <taxon>Cestoda</taxon>
        <taxon>Eucestoda</taxon>
        <taxon>Cyclophyllidea</taxon>
        <taxon>Hymenolepididae</taxon>
        <taxon>Hymenolepis</taxon>
    </lineage>
</organism>
<dbReference type="EMBL" id="CABIJS010000555">
    <property type="protein sequence ID" value="VUZ53402.1"/>
    <property type="molecule type" value="Genomic_DNA"/>
</dbReference>
<comment type="caution">
    <text evidence="2">Lacks conserved residue(s) required for the propagation of feature annotation.</text>
</comment>
<keyword evidence="3" id="KW-1133">Transmembrane helix</keyword>
<dbReference type="CDD" id="cd00054">
    <property type="entry name" value="EGF_CA"/>
    <property type="match status" value="1"/>
</dbReference>
<dbReference type="InterPro" id="IPR013320">
    <property type="entry name" value="ConA-like_dom_sf"/>
</dbReference>
<feature type="domain" description="EGF-like" evidence="5">
    <location>
        <begin position="9"/>
        <end position="45"/>
    </location>
</feature>
<dbReference type="GO" id="GO:0016020">
    <property type="term" value="C:membrane"/>
    <property type="evidence" value="ECO:0007669"/>
    <property type="project" value="UniProtKB-SubCell"/>
</dbReference>